<evidence type="ECO:0000313" key="2">
    <source>
        <dbReference type="EMBL" id="KAK0441732.1"/>
    </source>
</evidence>
<dbReference type="AlphaFoldDB" id="A0AA39JGM0"/>
<sequence>MLSCLILFVKSVANIALNLAYTLSLVAIEISKEMYDERWDELSLTPHEVPYAIRFSPHLVPLQRAKARLRQPKSKKGMVSIKKPQKFTKGQMAGPTSMPEDMDDDDDAGISLDEESVVIAKPFRPPASQGSPSKHTKPGPNRHSVAAVPPSVDLPVGVVEEQVICTRGEKRKREAAIAAAESHVETSNVRDESPELPRKMTKQHMAQLGRQAAAQLRNIAFDPVTMWPVDADEVRWLATATMDPKVPCSLCAVGSQSKPCEFMGWGVPCGNCQRGKKVVCSFKASPQERYQARVSIHPFAERTPDSKSSPTPRDRPSTWIKAFDSACETAGHLSELLCDTCKDIDAVIRDTVEYEGRVVAEESLVTDVSAVNGLLDGFSAQEVEVSMTPENEDQTGPSLFSVELLTMHLPQSEMKLFVAKRGVVAKWTPTETWTAEV</sequence>
<evidence type="ECO:0000256" key="1">
    <source>
        <dbReference type="SAM" id="MobiDB-lite"/>
    </source>
</evidence>
<dbReference type="GeneID" id="85361933"/>
<accession>A0AA39JGM0</accession>
<feature type="region of interest" description="Disordered" evidence="1">
    <location>
        <begin position="298"/>
        <end position="317"/>
    </location>
</feature>
<comment type="caution">
    <text evidence="2">The sequence shown here is derived from an EMBL/GenBank/DDBJ whole genome shotgun (WGS) entry which is preliminary data.</text>
</comment>
<proteinExistence type="predicted"/>
<feature type="region of interest" description="Disordered" evidence="1">
    <location>
        <begin position="122"/>
        <end position="148"/>
    </location>
</feature>
<dbReference type="EMBL" id="JAUEPS010000068">
    <property type="protein sequence ID" value="KAK0441732.1"/>
    <property type="molecule type" value="Genomic_DNA"/>
</dbReference>
<gene>
    <name evidence="2" type="ORF">EV420DRAFT_1649967</name>
</gene>
<keyword evidence="3" id="KW-1185">Reference proteome</keyword>
<organism evidence="2 3">
    <name type="scientific">Armillaria tabescens</name>
    <name type="common">Ringless honey mushroom</name>
    <name type="synonym">Agaricus tabescens</name>
    <dbReference type="NCBI Taxonomy" id="1929756"/>
    <lineage>
        <taxon>Eukaryota</taxon>
        <taxon>Fungi</taxon>
        <taxon>Dikarya</taxon>
        <taxon>Basidiomycota</taxon>
        <taxon>Agaricomycotina</taxon>
        <taxon>Agaricomycetes</taxon>
        <taxon>Agaricomycetidae</taxon>
        <taxon>Agaricales</taxon>
        <taxon>Marasmiineae</taxon>
        <taxon>Physalacriaceae</taxon>
        <taxon>Desarmillaria</taxon>
    </lineage>
</organism>
<reference evidence="2" key="1">
    <citation type="submission" date="2023-06" db="EMBL/GenBank/DDBJ databases">
        <authorList>
            <consortium name="Lawrence Berkeley National Laboratory"/>
            <person name="Ahrendt S."/>
            <person name="Sahu N."/>
            <person name="Indic B."/>
            <person name="Wong-Bajracharya J."/>
            <person name="Merenyi Z."/>
            <person name="Ke H.-M."/>
            <person name="Monk M."/>
            <person name="Kocsube S."/>
            <person name="Drula E."/>
            <person name="Lipzen A."/>
            <person name="Balint B."/>
            <person name="Henrissat B."/>
            <person name="Andreopoulos B."/>
            <person name="Martin F.M."/>
            <person name="Harder C.B."/>
            <person name="Rigling D."/>
            <person name="Ford K.L."/>
            <person name="Foster G.D."/>
            <person name="Pangilinan J."/>
            <person name="Papanicolaou A."/>
            <person name="Barry K."/>
            <person name="LaButti K."/>
            <person name="Viragh M."/>
            <person name="Koriabine M."/>
            <person name="Yan M."/>
            <person name="Riley R."/>
            <person name="Champramary S."/>
            <person name="Plett K.L."/>
            <person name="Tsai I.J."/>
            <person name="Slot J."/>
            <person name="Sipos G."/>
            <person name="Plett J."/>
            <person name="Nagy L.G."/>
            <person name="Grigoriev I.V."/>
        </authorList>
    </citation>
    <scope>NUCLEOTIDE SEQUENCE</scope>
    <source>
        <strain evidence="2">CCBAS 213</strain>
    </source>
</reference>
<dbReference type="RefSeq" id="XP_060324071.1">
    <property type="nucleotide sequence ID" value="XM_060478385.1"/>
</dbReference>
<dbReference type="Proteomes" id="UP001175211">
    <property type="component" value="Unassembled WGS sequence"/>
</dbReference>
<name>A0AA39JGM0_ARMTA</name>
<feature type="region of interest" description="Disordered" evidence="1">
    <location>
        <begin position="71"/>
        <end position="108"/>
    </location>
</feature>
<protein>
    <submittedName>
        <fullName evidence="2">Uncharacterized protein</fullName>
    </submittedName>
</protein>
<evidence type="ECO:0000313" key="3">
    <source>
        <dbReference type="Proteomes" id="UP001175211"/>
    </source>
</evidence>